<dbReference type="Pfam" id="PF01740">
    <property type="entry name" value="STAS"/>
    <property type="match status" value="1"/>
</dbReference>
<evidence type="ECO:0000259" key="1">
    <source>
        <dbReference type="PROSITE" id="PS50801"/>
    </source>
</evidence>
<dbReference type="Proteomes" id="UP000597656">
    <property type="component" value="Unassembled WGS sequence"/>
</dbReference>
<name>A0ABQ2HXL2_9PSEU</name>
<evidence type="ECO:0000313" key="2">
    <source>
        <dbReference type="EMBL" id="GGM92972.1"/>
    </source>
</evidence>
<feature type="domain" description="STAS" evidence="1">
    <location>
        <begin position="10"/>
        <end position="122"/>
    </location>
</feature>
<organism evidence="2 3">
    <name type="scientific">Lentzea pudingi</name>
    <dbReference type="NCBI Taxonomy" id="1789439"/>
    <lineage>
        <taxon>Bacteria</taxon>
        <taxon>Bacillati</taxon>
        <taxon>Actinomycetota</taxon>
        <taxon>Actinomycetes</taxon>
        <taxon>Pseudonocardiales</taxon>
        <taxon>Pseudonocardiaceae</taxon>
        <taxon>Lentzea</taxon>
    </lineage>
</organism>
<keyword evidence="3" id="KW-1185">Reference proteome</keyword>
<proteinExistence type="predicted"/>
<accession>A0ABQ2HXL2</accession>
<dbReference type="RefSeq" id="WP_189155614.1">
    <property type="nucleotide sequence ID" value="NZ_BMNC01000004.1"/>
</dbReference>
<gene>
    <name evidence="2" type="ORF">GCM10011609_33050</name>
</gene>
<dbReference type="PROSITE" id="PS50801">
    <property type="entry name" value="STAS"/>
    <property type="match status" value="1"/>
</dbReference>
<reference evidence="3" key="1">
    <citation type="journal article" date="2019" name="Int. J. Syst. Evol. Microbiol.">
        <title>The Global Catalogue of Microorganisms (GCM) 10K type strain sequencing project: providing services to taxonomists for standard genome sequencing and annotation.</title>
        <authorList>
            <consortium name="The Broad Institute Genomics Platform"/>
            <consortium name="The Broad Institute Genome Sequencing Center for Infectious Disease"/>
            <person name="Wu L."/>
            <person name="Ma J."/>
        </authorList>
    </citation>
    <scope>NUCLEOTIDE SEQUENCE [LARGE SCALE GENOMIC DNA]</scope>
    <source>
        <strain evidence="3">CGMCC 4.7319</strain>
    </source>
</reference>
<dbReference type="EMBL" id="BMNC01000004">
    <property type="protein sequence ID" value="GGM92972.1"/>
    <property type="molecule type" value="Genomic_DNA"/>
</dbReference>
<comment type="caution">
    <text evidence="2">The sequence shown here is derived from an EMBL/GenBank/DDBJ whole genome shotgun (WGS) entry which is preliminary data.</text>
</comment>
<sequence>MDPTVRAASVTVSAAEHSDVLVVRLSGDLDAESAVAAQAALVEMTDGLIPPARVVLDLTAVDLLSAAGVRVLQGLVGTFAERNVGVRLAADPDSLVHSMVRLALQDHGIGVHTSVSDALRARCSGR</sequence>
<dbReference type="InterPro" id="IPR002645">
    <property type="entry name" value="STAS_dom"/>
</dbReference>
<protein>
    <recommendedName>
        <fullName evidence="1">STAS domain-containing protein</fullName>
    </recommendedName>
</protein>
<dbReference type="Gene3D" id="3.30.750.24">
    <property type="entry name" value="STAS domain"/>
    <property type="match status" value="1"/>
</dbReference>
<evidence type="ECO:0000313" key="3">
    <source>
        <dbReference type="Proteomes" id="UP000597656"/>
    </source>
</evidence>
<dbReference type="InterPro" id="IPR036513">
    <property type="entry name" value="STAS_dom_sf"/>
</dbReference>
<dbReference type="SUPFAM" id="SSF52091">
    <property type="entry name" value="SpoIIaa-like"/>
    <property type="match status" value="1"/>
</dbReference>
<dbReference type="CDD" id="cd07043">
    <property type="entry name" value="STAS_anti-anti-sigma_factors"/>
    <property type="match status" value="1"/>
</dbReference>